<dbReference type="SUPFAM" id="SSF57630">
    <property type="entry name" value="GLA-domain"/>
    <property type="match status" value="1"/>
</dbReference>
<dbReference type="InterPro" id="IPR000294">
    <property type="entry name" value="GLA_domain"/>
</dbReference>
<dbReference type="GO" id="GO:0060348">
    <property type="term" value="P:bone development"/>
    <property type="evidence" value="ECO:0007669"/>
    <property type="project" value="InterPro"/>
</dbReference>
<accession>A0A097HTP4</accession>
<dbReference type="AlphaFoldDB" id="A0A097HTP4"/>
<keyword evidence="6" id="KW-0479">Metal-binding</keyword>
<reference evidence="13" key="1">
    <citation type="submission" date="2013-11" db="EMBL/GenBank/DDBJ databases">
        <title>Cloning and expression analysis of genes relating scale development in Oujiang color common carp.</title>
        <authorList>
            <person name="Yue L.J."/>
            <person name="Gong X.L."/>
            <person name="Wang C.H."/>
        </authorList>
    </citation>
    <scope>NUCLEOTIDE SEQUENCE</scope>
    <source>
        <tissue evidence="13">Scales</tissue>
    </source>
</reference>
<organism evidence="13">
    <name type="scientific">Cyprinus carpio 'color'</name>
    <name type="common">Oujiang color common carp</name>
    <dbReference type="NCBI Taxonomy" id="749190"/>
    <lineage>
        <taxon>Eukaryota</taxon>
        <taxon>Metazoa</taxon>
        <taxon>Chordata</taxon>
        <taxon>Craniata</taxon>
        <taxon>Vertebrata</taxon>
        <taxon>Euteleostomi</taxon>
        <taxon>Actinopterygii</taxon>
        <taxon>Neopterygii</taxon>
        <taxon>Teleostei</taxon>
        <taxon>Ostariophysi</taxon>
        <taxon>Cypriniformes</taxon>
        <taxon>Cyprinidae</taxon>
        <taxon>Cyprininae</taxon>
        <taxon>Cyprinus</taxon>
    </lineage>
</organism>
<dbReference type="GO" id="GO:0032571">
    <property type="term" value="P:response to vitamin K"/>
    <property type="evidence" value="ECO:0007669"/>
    <property type="project" value="InterPro"/>
</dbReference>
<gene>
    <name evidence="13" type="primary">bgp</name>
</gene>
<feature type="signal peptide" evidence="11">
    <location>
        <begin position="1"/>
        <end position="18"/>
    </location>
</feature>
<dbReference type="GO" id="GO:1900076">
    <property type="term" value="P:regulation of cellular response to insulin stimulus"/>
    <property type="evidence" value="ECO:0007669"/>
    <property type="project" value="InterPro"/>
</dbReference>
<evidence type="ECO:0000256" key="3">
    <source>
        <dbReference type="ARBA" id="ARBA00022479"/>
    </source>
</evidence>
<evidence type="ECO:0000256" key="8">
    <source>
        <dbReference type="ARBA" id="ARBA00023157"/>
    </source>
</evidence>
<dbReference type="GO" id="GO:0005576">
    <property type="term" value="C:extracellular region"/>
    <property type="evidence" value="ECO:0007669"/>
    <property type="project" value="UniProtKB-SubCell"/>
</dbReference>
<dbReference type="PANTHER" id="PTHR14235:SF0">
    <property type="entry name" value="OSTEOCALCIN"/>
    <property type="match status" value="1"/>
</dbReference>
<evidence type="ECO:0000313" key="13">
    <source>
        <dbReference type="EMBL" id="AIT51847.1"/>
    </source>
</evidence>
<keyword evidence="11" id="KW-0732">Signal</keyword>
<keyword evidence="7" id="KW-0106">Calcium</keyword>
<evidence type="ECO:0000259" key="12">
    <source>
        <dbReference type="PROSITE" id="PS50998"/>
    </source>
</evidence>
<keyword evidence="8" id="KW-1015">Disulfide bond</keyword>
<keyword evidence="3" id="KW-0301">Gamma-carboxyglutamic acid</keyword>
<dbReference type="GO" id="GO:0046848">
    <property type="term" value="F:hydroxyapatite binding"/>
    <property type="evidence" value="ECO:0007669"/>
    <property type="project" value="TreeGrafter"/>
</dbReference>
<keyword evidence="5" id="KW-0091">Biomineralization</keyword>
<proteinExistence type="evidence at transcript level"/>
<dbReference type="EMBL" id="KF876170">
    <property type="protein sequence ID" value="AIT51847.1"/>
    <property type="molecule type" value="mRNA"/>
</dbReference>
<dbReference type="PANTHER" id="PTHR14235">
    <property type="entry name" value="OSTEOCALCIN"/>
    <property type="match status" value="1"/>
</dbReference>
<dbReference type="PROSITE" id="PS00011">
    <property type="entry name" value="GLA_1"/>
    <property type="match status" value="1"/>
</dbReference>
<dbReference type="SMR" id="A0A097HTP4"/>
<sequence length="101" mass="10745">MKSLTLLIFCCMIAACLSAGLPDTKSMSPAESPRDDGVFVNRDVASAVVRQKRAGTAPADLTVAQLESLKEVCEANLACEHMMDVSGIIAAYTAYYGPIPY</sequence>
<evidence type="ECO:0000256" key="2">
    <source>
        <dbReference type="ARBA" id="ARBA00008850"/>
    </source>
</evidence>
<dbReference type="GO" id="GO:0005509">
    <property type="term" value="F:calcium ion binding"/>
    <property type="evidence" value="ECO:0007669"/>
    <property type="project" value="InterPro"/>
</dbReference>
<feature type="chain" id="PRO_5007001993" description="Bone Gla protein" evidence="11">
    <location>
        <begin position="19"/>
        <end position="101"/>
    </location>
</feature>
<comment type="similarity">
    <text evidence="2">Belongs to the osteocalcin/matrix Gla protein family.</text>
</comment>
<dbReference type="Pfam" id="PF25890">
    <property type="entry name" value="BGLAP_C"/>
    <property type="match status" value="1"/>
</dbReference>
<evidence type="ECO:0000256" key="4">
    <source>
        <dbReference type="ARBA" id="ARBA00022525"/>
    </source>
</evidence>
<dbReference type="InterPro" id="IPR039176">
    <property type="entry name" value="Osteocalcin"/>
</dbReference>
<evidence type="ECO:0000256" key="11">
    <source>
        <dbReference type="SAM" id="SignalP"/>
    </source>
</evidence>
<feature type="domain" description="Gla" evidence="12">
    <location>
        <begin position="51"/>
        <end position="97"/>
    </location>
</feature>
<evidence type="ECO:0000256" key="5">
    <source>
        <dbReference type="ARBA" id="ARBA00022591"/>
    </source>
</evidence>
<evidence type="ECO:0000256" key="7">
    <source>
        <dbReference type="ARBA" id="ARBA00022837"/>
    </source>
</evidence>
<evidence type="ECO:0000256" key="10">
    <source>
        <dbReference type="ARBA" id="ARBA00033350"/>
    </source>
</evidence>
<dbReference type="GO" id="GO:0031214">
    <property type="term" value="P:biomineral tissue development"/>
    <property type="evidence" value="ECO:0007669"/>
    <property type="project" value="UniProtKB-KW"/>
</dbReference>
<dbReference type="GO" id="GO:0001649">
    <property type="term" value="P:osteoblast differentiation"/>
    <property type="evidence" value="ECO:0007669"/>
    <property type="project" value="TreeGrafter"/>
</dbReference>
<dbReference type="InterPro" id="IPR058704">
    <property type="entry name" value="BGLAP-like_C"/>
</dbReference>
<protein>
    <recommendedName>
        <fullName evidence="9">Bone Gla protein</fullName>
    </recommendedName>
    <alternativeName>
        <fullName evidence="10">Gamma-carboxyglutamic acid-containing protein</fullName>
    </alternativeName>
</protein>
<keyword evidence="4" id="KW-0964">Secreted</keyword>
<dbReference type="PROSITE" id="PS51257">
    <property type="entry name" value="PROKAR_LIPOPROTEIN"/>
    <property type="match status" value="1"/>
</dbReference>
<evidence type="ECO:0000256" key="6">
    <source>
        <dbReference type="ARBA" id="ARBA00022723"/>
    </source>
</evidence>
<evidence type="ECO:0000256" key="1">
    <source>
        <dbReference type="ARBA" id="ARBA00004613"/>
    </source>
</evidence>
<evidence type="ECO:0000256" key="9">
    <source>
        <dbReference type="ARBA" id="ARBA00030150"/>
    </source>
</evidence>
<dbReference type="PROSITE" id="PS50998">
    <property type="entry name" value="GLA_2"/>
    <property type="match status" value="1"/>
</dbReference>
<name>A0A097HTP4_CYPCA</name>
<comment type="subcellular location">
    <subcellularLocation>
        <location evidence="1">Secreted</location>
    </subcellularLocation>
</comment>
<dbReference type="GO" id="GO:0008147">
    <property type="term" value="F:structural constituent of bone"/>
    <property type="evidence" value="ECO:0007669"/>
    <property type="project" value="TreeGrafter"/>
</dbReference>
<dbReference type="InterPro" id="IPR035972">
    <property type="entry name" value="GLA-like_dom_SF"/>
</dbReference>